<dbReference type="EMBL" id="JAGTJS010000015">
    <property type="protein sequence ID" value="KAH7248066.1"/>
    <property type="molecule type" value="Genomic_DNA"/>
</dbReference>
<reference evidence="1" key="1">
    <citation type="journal article" date="2021" name="Nat. Commun.">
        <title>Genetic determinants of endophytism in the Arabidopsis root mycobiome.</title>
        <authorList>
            <person name="Mesny F."/>
            <person name="Miyauchi S."/>
            <person name="Thiergart T."/>
            <person name="Pickel B."/>
            <person name="Atanasova L."/>
            <person name="Karlsson M."/>
            <person name="Huettel B."/>
            <person name="Barry K.W."/>
            <person name="Haridas S."/>
            <person name="Chen C."/>
            <person name="Bauer D."/>
            <person name="Andreopoulos W."/>
            <person name="Pangilinan J."/>
            <person name="LaButti K."/>
            <person name="Riley R."/>
            <person name="Lipzen A."/>
            <person name="Clum A."/>
            <person name="Drula E."/>
            <person name="Henrissat B."/>
            <person name="Kohler A."/>
            <person name="Grigoriev I.V."/>
            <person name="Martin F.M."/>
            <person name="Hacquard S."/>
        </authorList>
    </citation>
    <scope>NUCLEOTIDE SEQUENCE</scope>
    <source>
        <strain evidence="1">FSSC 5 MPI-SDFR-AT-0091</strain>
    </source>
</reference>
<organism evidence="1 2">
    <name type="scientific">Fusarium solani</name>
    <name type="common">Filamentous fungus</name>
    <dbReference type="NCBI Taxonomy" id="169388"/>
    <lineage>
        <taxon>Eukaryota</taxon>
        <taxon>Fungi</taxon>
        <taxon>Dikarya</taxon>
        <taxon>Ascomycota</taxon>
        <taxon>Pezizomycotina</taxon>
        <taxon>Sordariomycetes</taxon>
        <taxon>Hypocreomycetidae</taxon>
        <taxon>Hypocreales</taxon>
        <taxon>Nectriaceae</taxon>
        <taxon>Fusarium</taxon>
        <taxon>Fusarium solani species complex</taxon>
    </lineage>
</organism>
<accession>A0A9P9K8G6</accession>
<evidence type="ECO:0000313" key="2">
    <source>
        <dbReference type="Proteomes" id="UP000736672"/>
    </source>
</evidence>
<keyword evidence="2" id="KW-1185">Reference proteome</keyword>
<comment type="caution">
    <text evidence="1">The sequence shown here is derived from an EMBL/GenBank/DDBJ whole genome shotgun (WGS) entry which is preliminary data.</text>
</comment>
<sequence length="208" mass="22715">MDVCITAQEPFSCEPIGSNPFEPVQTSQKAANDASASASAPLLLGAKSSSSASKPKELEFELITYDPSNDSSLTHPWDVAQEPVRLPVGSTKSQLLNLLCTQLPVPSASAKKTGTFRLSRTIRRQKLAAATLFLTFGGVVIPLGPKEEDWHYRNAITKTDLLERAEGEWYLIKEMIASSSGSLKCYIVIRGEVPSNRKSSGWWFSNHS</sequence>
<protein>
    <submittedName>
        <fullName evidence="1">Uncharacterized protein</fullName>
    </submittedName>
</protein>
<dbReference type="OrthoDB" id="5072679at2759"/>
<dbReference type="AlphaFoldDB" id="A0A9P9K8G6"/>
<evidence type="ECO:0000313" key="1">
    <source>
        <dbReference type="EMBL" id="KAH7248066.1"/>
    </source>
</evidence>
<name>A0A9P9K8G6_FUSSL</name>
<gene>
    <name evidence="1" type="ORF">B0J15DRAFT_527873</name>
</gene>
<proteinExistence type="predicted"/>
<dbReference type="Proteomes" id="UP000736672">
    <property type="component" value="Unassembled WGS sequence"/>
</dbReference>